<comment type="similarity">
    <text evidence="1">Belongs to the peptidase M16 family.</text>
</comment>
<feature type="domain" description="Peptidase M16 N-terminal" evidence="2">
    <location>
        <begin position="2"/>
        <end position="68"/>
    </location>
</feature>
<dbReference type="GO" id="GO:0046872">
    <property type="term" value="F:metal ion binding"/>
    <property type="evidence" value="ECO:0007669"/>
    <property type="project" value="InterPro"/>
</dbReference>
<dbReference type="SUPFAM" id="SSF63411">
    <property type="entry name" value="LuxS/MPP-like metallohydrolase"/>
    <property type="match status" value="1"/>
</dbReference>
<reference evidence="3 4" key="1">
    <citation type="journal article" date="2019" name="Gigascience">
        <title>Whole-genome sequence of the oriental lung fluke Paragonimus westermani.</title>
        <authorList>
            <person name="Oey H."/>
            <person name="Zakrzewski M."/>
            <person name="Narain K."/>
            <person name="Devi K.R."/>
            <person name="Agatsuma T."/>
            <person name="Nawaratna S."/>
            <person name="Gobert G.N."/>
            <person name="Jones M.K."/>
            <person name="Ragan M.A."/>
            <person name="McManus D.P."/>
            <person name="Krause L."/>
        </authorList>
    </citation>
    <scope>NUCLEOTIDE SEQUENCE [LARGE SCALE GENOMIC DNA]</scope>
    <source>
        <strain evidence="3 4">IND2009</strain>
    </source>
</reference>
<feature type="non-terminal residue" evidence="3">
    <location>
        <position position="88"/>
    </location>
</feature>
<dbReference type="Pfam" id="PF00675">
    <property type="entry name" value="Peptidase_M16"/>
    <property type="match status" value="1"/>
</dbReference>
<comment type="caution">
    <text evidence="3">The sequence shown here is derived from an EMBL/GenBank/DDBJ whole genome shotgun (WGS) entry which is preliminary data.</text>
</comment>
<name>A0A5J4N3Z9_9TREM</name>
<protein>
    <recommendedName>
        <fullName evidence="2">Peptidase M16 N-terminal domain-containing protein</fullName>
    </recommendedName>
</protein>
<dbReference type="PANTHER" id="PTHR11851:SF49">
    <property type="entry name" value="MITOCHONDRIAL-PROCESSING PEPTIDASE SUBUNIT ALPHA"/>
    <property type="match status" value="1"/>
</dbReference>
<proteinExistence type="inferred from homology"/>
<dbReference type="PANTHER" id="PTHR11851">
    <property type="entry name" value="METALLOPROTEASE"/>
    <property type="match status" value="1"/>
</dbReference>
<dbReference type="AlphaFoldDB" id="A0A5J4N3Z9"/>
<accession>A0A5J4N3Z9</accession>
<dbReference type="GO" id="GO:0006627">
    <property type="term" value="P:protein processing involved in protein targeting to mitochondrion"/>
    <property type="evidence" value="ECO:0007669"/>
    <property type="project" value="TreeGrafter"/>
</dbReference>
<dbReference type="InterPro" id="IPR011249">
    <property type="entry name" value="Metalloenz_LuxS/M16"/>
</dbReference>
<evidence type="ECO:0000259" key="2">
    <source>
        <dbReference type="Pfam" id="PF00675"/>
    </source>
</evidence>
<dbReference type="GO" id="GO:0005739">
    <property type="term" value="C:mitochondrion"/>
    <property type="evidence" value="ECO:0007669"/>
    <property type="project" value="TreeGrafter"/>
</dbReference>
<organism evidence="3 4">
    <name type="scientific">Paragonimus westermani</name>
    <dbReference type="NCBI Taxonomy" id="34504"/>
    <lineage>
        <taxon>Eukaryota</taxon>
        <taxon>Metazoa</taxon>
        <taxon>Spiralia</taxon>
        <taxon>Lophotrochozoa</taxon>
        <taxon>Platyhelminthes</taxon>
        <taxon>Trematoda</taxon>
        <taxon>Digenea</taxon>
        <taxon>Plagiorchiida</taxon>
        <taxon>Troglotremata</taxon>
        <taxon>Troglotrematidae</taxon>
        <taxon>Paragonimus</taxon>
    </lineage>
</organism>
<evidence type="ECO:0000256" key="1">
    <source>
        <dbReference type="ARBA" id="ARBA00007261"/>
    </source>
</evidence>
<keyword evidence="4" id="KW-1185">Reference proteome</keyword>
<sequence>MERLVHILSETVLRPRITDEEVRMAERSIRFELQALQRAPPVEPIMNELLHGAAYRGNSTLGLPRYCPESNLGQITRDHIINFVATYY</sequence>
<dbReference type="InterPro" id="IPR050361">
    <property type="entry name" value="MPP/UQCRC_Complex"/>
</dbReference>
<evidence type="ECO:0000313" key="3">
    <source>
        <dbReference type="EMBL" id="KAA3670039.1"/>
    </source>
</evidence>
<dbReference type="EMBL" id="QNGE01015936">
    <property type="protein sequence ID" value="KAA3670039.1"/>
    <property type="molecule type" value="Genomic_DNA"/>
</dbReference>
<dbReference type="Proteomes" id="UP000324629">
    <property type="component" value="Unassembled WGS sequence"/>
</dbReference>
<dbReference type="Gene3D" id="3.30.830.10">
    <property type="entry name" value="Metalloenzyme, LuxS/M16 peptidase-like"/>
    <property type="match status" value="1"/>
</dbReference>
<evidence type="ECO:0000313" key="4">
    <source>
        <dbReference type="Proteomes" id="UP000324629"/>
    </source>
</evidence>
<gene>
    <name evidence="3" type="ORF">DEA37_0010716</name>
</gene>
<dbReference type="InterPro" id="IPR011765">
    <property type="entry name" value="Pept_M16_N"/>
</dbReference>